<feature type="binding site" evidence="11">
    <location>
        <position position="31"/>
    </location>
    <ligand>
        <name>ATP</name>
        <dbReference type="ChEBI" id="CHEBI:30616"/>
    </ligand>
</feature>
<dbReference type="CDD" id="cd16927">
    <property type="entry name" value="HATPase_Hsp90-like"/>
    <property type="match status" value="1"/>
</dbReference>
<evidence type="ECO:0000256" key="7">
    <source>
        <dbReference type="ARBA" id="ARBA00067988"/>
    </source>
</evidence>
<protein>
    <recommendedName>
        <fullName evidence="8">Chaperone protein HtpG</fullName>
    </recommendedName>
    <alternativeName>
        <fullName evidence="7">Chaperone protein htpG</fullName>
    </alternativeName>
    <alternativeName>
        <fullName evidence="9 10">Heat shock protein HtpG</fullName>
    </alternativeName>
</protein>
<feature type="binding site" evidence="11">
    <location>
        <begin position="96"/>
        <end position="97"/>
    </location>
    <ligand>
        <name>ATP</name>
        <dbReference type="ChEBI" id="CHEBI:30616"/>
    </ligand>
</feature>
<evidence type="ECO:0000313" key="13">
    <source>
        <dbReference type="EMBL" id="MST84035.1"/>
    </source>
</evidence>
<dbReference type="GO" id="GO:0140662">
    <property type="term" value="F:ATP-dependent protein folding chaperone"/>
    <property type="evidence" value="ECO:0007669"/>
    <property type="project" value="InterPro"/>
</dbReference>
<evidence type="ECO:0000256" key="3">
    <source>
        <dbReference type="ARBA" id="ARBA00022741"/>
    </source>
</evidence>
<keyword evidence="3 11" id="KW-0547">Nucleotide-binding</keyword>
<comment type="similarity">
    <text evidence="1">Belongs to the heat shock protein 90 family.</text>
</comment>
<feature type="region of interest" description="Disordered" evidence="12">
    <location>
        <begin position="606"/>
        <end position="634"/>
    </location>
</feature>
<evidence type="ECO:0000256" key="6">
    <source>
        <dbReference type="ARBA" id="ARBA00023186"/>
    </source>
</evidence>
<dbReference type="SUPFAM" id="SSF55874">
    <property type="entry name" value="ATPase domain of HSP90 chaperone/DNA topoisomerase II/histidine kinase"/>
    <property type="match status" value="1"/>
</dbReference>
<dbReference type="Pfam" id="PF00183">
    <property type="entry name" value="HSP90"/>
    <property type="match status" value="1"/>
</dbReference>
<evidence type="ECO:0000256" key="12">
    <source>
        <dbReference type="SAM" id="MobiDB-lite"/>
    </source>
</evidence>
<feature type="binding site" evidence="11">
    <location>
        <position position="35"/>
    </location>
    <ligand>
        <name>ATP</name>
        <dbReference type="ChEBI" id="CHEBI:30616"/>
    </ligand>
</feature>
<evidence type="ECO:0000256" key="1">
    <source>
        <dbReference type="ARBA" id="ARBA00008239"/>
    </source>
</evidence>
<proteinExistence type="inferred from homology"/>
<evidence type="ECO:0000256" key="11">
    <source>
        <dbReference type="PIRSR" id="PIRSR002583-1"/>
    </source>
</evidence>
<dbReference type="InterPro" id="IPR019805">
    <property type="entry name" value="Heat_shock_protein_90_CS"/>
</dbReference>
<dbReference type="FunFam" id="3.30.565.10:FF:000076">
    <property type="entry name" value="Molecular chaperone HtpG"/>
    <property type="match status" value="1"/>
</dbReference>
<dbReference type="RefSeq" id="WP_154533617.1">
    <property type="nucleotide sequence ID" value="NZ_VUNG01000008.1"/>
</dbReference>
<gene>
    <name evidence="13" type="primary">htpG</name>
    <name evidence="13" type="ORF">FYJ73_05025</name>
</gene>
<evidence type="ECO:0000256" key="2">
    <source>
        <dbReference type="ARBA" id="ARBA00022490"/>
    </source>
</evidence>
<evidence type="ECO:0000256" key="10">
    <source>
        <dbReference type="ARBA" id="ARBA00080411"/>
    </source>
</evidence>
<dbReference type="InterPro" id="IPR036890">
    <property type="entry name" value="HATPase_C_sf"/>
</dbReference>
<dbReference type="NCBIfam" id="NF003555">
    <property type="entry name" value="PRK05218.1"/>
    <property type="match status" value="1"/>
</dbReference>
<dbReference type="Gene3D" id="3.30.565.10">
    <property type="entry name" value="Histidine kinase-like ATPase, C-terminal domain"/>
    <property type="match status" value="1"/>
</dbReference>
<dbReference type="PRINTS" id="PR00775">
    <property type="entry name" value="HEATSHOCK90"/>
</dbReference>
<feature type="binding site" evidence="11">
    <location>
        <position position="328"/>
    </location>
    <ligand>
        <name>ATP</name>
        <dbReference type="ChEBI" id="CHEBI:30616"/>
    </ligand>
</feature>
<accession>A0A7K0KEZ2</accession>
<dbReference type="PIRSF" id="PIRSF002583">
    <property type="entry name" value="Hsp90"/>
    <property type="match status" value="1"/>
</dbReference>
<dbReference type="AlphaFoldDB" id="A0A7K0KEZ2"/>
<comment type="caution">
    <text evidence="13">The sequence shown here is derived from an EMBL/GenBank/DDBJ whole genome shotgun (WGS) entry which is preliminary data.</text>
</comment>
<dbReference type="GO" id="GO:0016887">
    <property type="term" value="F:ATP hydrolysis activity"/>
    <property type="evidence" value="ECO:0007669"/>
    <property type="project" value="InterPro"/>
</dbReference>
<keyword evidence="4 11" id="KW-0067">ATP-binding</keyword>
<dbReference type="InterPro" id="IPR020568">
    <property type="entry name" value="Ribosomal_Su5_D2-typ_SF"/>
</dbReference>
<dbReference type="Gene3D" id="3.40.50.11260">
    <property type="match status" value="1"/>
</dbReference>
<organism evidence="13 14">
    <name type="scientific">Hallella mizrahii</name>
    <dbReference type="NCBI Taxonomy" id="2606637"/>
    <lineage>
        <taxon>Bacteria</taxon>
        <taxon>Pseudomonadati</taxon>
        <taxon>Bacteroidota</taxon>
        <taxon>Bacteroidia</taxon>
        <taxon>Bacteroidales</taxon>
        <taxon>Prevotellaceae</taxon>
        <taxon>Hallella</taxon>
    </lineage>
</organism>
<dbReference type="PANTHER" id="PTHR11528">
    <property type="entry name" value="HEAT SHOCK PROTEIN 90 FAMILY MEMBER"/>
    <property type="match status" value="1"/>
</dbReference>
<feature type="binding site" evidence="11">
    <location>
        <position position="166"/>
    </location>
    <ligand>
        <name>ATP</name>
        <dbReference type="ChEBI" id="CHEBI:30616"/>
    </ligand>
</feature>
<keyword evidence="6" id="KW-0143">Chaperone</keyword>
<dbReference type="GO" id="GO:0051082">
    <property type="term" value="F:unfolded protein binding"/>
    <property type="evidence" value="ECO:0007669"/>
    <property type="project" value="InterPro"/>
</dbReference>
<keyword evidence="14" id="KW-1185">Reference proteome</keyword>
<dbReference type="Proteomes" id="UP000438914">
    <property type="component" value="Unassembled WGS sequence"/>
</dbReference>
<dbReference type="EMBL" id="VUNG01000008">
    <property type="protein sequence ID" value="MST84035.1"/>
    <property type="molecule type" value="Genomic_DNA"/>
</dbReference>
<keyword evidence="5" id="KW-0346">Stress response</keyword>
<feature type="binding site" evidence="11">
    <location>
        <position position="76"/>
    </location>
    <ligand>
        <name>ATP</name>
        <dbReference type="ChEBI" id="CHEBI:30616"/>
    </ligand>
</feature>
<dbReference type="Gene3D" id="3.30.230.80">
    <property type="match status" value="1"/>
</dbReference>
<keyword evidence="2" id="KW-0963">Cytoplasm</keyword>
<evidence type="ECO:0000256" key="5">
    <source>
        <dbReference type="ARBA" id="ARBA00023016"/>
    </source>
</evidence>
<sequence>MKKGNIGVTTENIFPVIKKFLYSDHEIFLREMVSNAVDATQKLKTLAQKGDFKGELGDLTIHVKLDKDAKTLTISDRGLGMTAEEIDKYINQIAFSGVTDFLTKYKDEANAIIGHFGLGFYSSFMVSDKVEIITKSYQEGAKAMHWTCDGSPEFTLEETEKEDRGTDIVLHIADDCKEFLEKTRITALLNKYCKFMAVPIAFGKKTEWKDGKEVETQEDNIINSVEPLWTKTPSTLKDEDYKNFYRTLYPMQDEPLFWIHLNVDFPFHLTGILYFPRVHSNLDLQRNKIQLYCNQVFVTDQVEGIVPDFLTLLHGVIDSPDIPLNVSRSYLQSDANVKKISTYITKKVADRLQQTFKDDRKDYEAKWDDLKLFINYGMLSQEDFYDRAKDFALFKDINGKYFTMEEYKTLIKDNQTDKNGDLVYLYATDKNDQYSYIKAAEDKGYSVLLMDGQLDMPMVSMLEQKLEKSRFARVDADIIDRLIQKEDAKKSALEADDRDKLAEVFRSQMPVDSKATFNVDMEALGEQAQPVLITESEYMRRMKDMSHFQPGMSFYGQMPDSYTVVLNTDHALVKEVLDETRKATDETLKPIESELKGQQARLAALHQSQSKKKAEEITKEEKDDLEKTEKAVNEQRDKKNKVLCDYAKDNKIVHQLIDLALLQNGMLKGKALDEFLKRSVEMIKK</sequence>
<reference evidence="13 14" key="1">
    <citation type="submission" date="2019-08" db="EMBL/GenBank/DDBJ databases">
        <title>In-depth cultivation of the pig gut microbiome towards novel bacterial diversity and tailored functional studies.</title>
        <authorList>
            <person name="Wylensek D."/>
            <person name="Hitch T.C.A."/>
            <person name="Clavel T."/>
        </authorList>
    </citation>
    <scope>NUCLEOTIDE SEQUENCE [LARGE SCALE GENOMIC DNA]</scope>
    <source>
        <strain evidence="13 14">LKV-178-WT-2A</strain>
    </source>
</reference>
<evidence type="ECO:0000256" key="4">
    <source>
        <dbReference type="ARBA" id="ARBA00022840"/>
    </source>
</evidence>
<feature type="binding site" evidence="11">
    <location>
        <position position="81"/>
    </location>
    <ligand>
        <name>ATP</name>
        <dbReference type="ChEBI" id="CHEBI:30616"/>
    </ligand>
</feature>
<feature type="compositionally biased region" description="Basic and acidic residues" evidence="12">
    <location>
        <begin position="612"/>
        <end position="634"/>
    </location>
</feature>
<evidence type="ECO:0000313" key="14">
    <source>
        <dbReference type="Proteomes" id="UP000438914"/>
    </source>
</evidence>
<evidence type="ECO:0000256" key="9">
    <source>
        <dbReference type="ARBA" id="ARBA00079544"/>
    </source>
</evidence>
<dbReference type="SUPFAM" id="SSF54211">
    <property type="entry name" value="Ribosomal protein S5 domain 2-like"/>
    <property type="match status" value="1"/>
</dbReference>
<evidence type="ECO:0000256" key="8">
    <source>
        <dbReference type="ARBA" id="ARBA00070675"/>
    </source>
</evidence>
<name>A0A7K0KEZ2_9BACT</name>
<dbReference type="InterPro" id="IPR001404">
    <property type="entry name" value="Hsp90_fam"/>
</dbReference>
<dbReference type="Pfam" id="PF13589">
    <property type="entry name" value="HATPase_c_3"/>
    <property type="match status" value="1"/>
</dbReference>
<dbReference type="PROSITE" id="PS00298">
    <property type="entry name" value="HSP90"/>
    <property type="match status" value="1"/>
</dbReference>
<dbReference type="InterPro" id="IPR020575">
    <property type="entry name" value="Hsp90_N"/>
</dbReference>
<dbReference type="FunFam" id="3.30.230.80:FF:000008">
    <property type="entry name" value="Molecular chaperone HtpG"/>
    <property type="match status" value="1"/>
</dbReference>
<dbReference type="GO" id="GO:0005524">
    <property type="term" value="F:ATP binding"/>
    <property type="evidence" value="ECO:0007669"/>
    <property type="project" value="UniProtKB-KW"/>
</dbReference>